<comment type="caution">
    <text evidence="3">The sequence shown here is derived from an EMBL/GenBank/DDBJ whole genome shotgun (WGS) entry which is preliminary data.</text>
</comment>
<dbReference type="Proteomes" id="UP000606974">
    <property type="component" value="Unassembled WGS sequence"/>
</dbReference>
<protein>
    <submittedName>
        <fullName evidence="3">Uncharacterized protein</fullName>
    </submittedName>
</protein>
<evidence type="ECO:0000313" key="3">
    <source>
        <dbReference type="EMBL" id="KAF7512215.1"/>
    </source>
</evidence>
<keyword evidence="4" id="KW-1185">Reference proteome</keyword>
<feature type="transmembrane region" description="Helical" evidence="2">
    <location>
        <begin position="6"/>
        <end position="24"/>
    </location>
</feature>
<keyword evidence="2" id="KW-1133">Transmembrane helix</keyword>
<keyword evidence="2" id="KW-0812">Transmembrane</keyword>
<accession>A0A8H7E8D2</accession>
<gene>
    <name evidence="3" type="ORF">GJ744_002377</name>
</gene>
<evidence type="ECO:0000256" key="2">
    <source>
        <dbReference type="SAM" id="Phobius"/>
    </source>
</evidence>
<feature type="region of interest" description="Disordered" evidence="1">
    <location>
        <begin position="41"/>
        <end position="74"/>
    </location>
</feature>
<name>A0A8H7E8D2_9EURO</name>
<proteinExistence type="predicted"/>
<sequence>MNPTFTFVFPLVWGTFPAIFTLFYKRIRALHYFQWLPSNELEPDHSTQRPSNDQVDLAERGSRVGQETGNAGNRLVDNITVRTSSFKRSDEGSLTTQTRLLLDSTSAWRE</sequence>
<dbReference type="EMBL" id="JAACFV010000014">
    <property type="protein sequence ID" value="KAF7512215.1"/>
    <property type="molecule type" value="Genomic_DNA"/>
</dbReference>
<organism evidence="3 4">
    <name type="scientific">Endocarpon pusillum</name>
    <dbReference type="NCBI Taxonomy" id="364733"/>
    <lineage>
        <taxon>Eukaryota</taxon>
        <taxon>Fungi</taxon>
        <taxon>Dikarya</taxon>
        <taxon>Ascomycota</taxon>
        <taxon>Pezizomycotina</taxon>
        <taxon>Eurotiomycetes</taxon>
        <taxon>Chaetothyriomycetidae</taxon>
        <taxon>Verrucariales</taxon>
        <taxon>Verrucariaceae</taxon>
        <taxon>Endocarpon</taxon>
    </lineage>
</organism>
<evidence type="ECO:0000256" key="1">
    <source>
        <dbReference type="SAM" id="MobiDB-lite"/>
    </source>
</evidence>
<dbReference type="AlphaFoldDB" id="A0A8H7E8D2"/>
<keyword evidence="2" id="KW-0472">Membrane</keyword>
<reference evidence="3" key="1">
    <citation type="submission" date="2020-02" db="EMBL/GenBank/DDBJ databases">
        <authorList>
            <person name="Palmer J.M."/>
        </authorList>
    </citation>
    <scope>NUCLEOTIDE SEQUENCE</scope>
    <source>
        <strain evidence="3">EPUS1.4</strain>
        <tissue evidence="3">Thallus</tissue>
    </source>
</reference>
<evidence type="ECO:0000313" key="4">
    <source>
        <dbReference type="Proteomes" id="UP000606974"/>
    </source>
</evidence>